<dbReference type="Gene3D" id="1.20.1280.50">
    <property type="match status" value="1"/>
</dbReference>
<evidence type="ECO:0000313" key="2">
    <source>
        <dbReference type="EMBL" id="KDP38922.1"/>
    </source>
</evidence>
<gene>
    <name evidence="2" type="ORF">JCGZ_00679</name>
</gene>
<keyword evidence="3" id="KW-1185">Reference proteome</keyword>
<dbReference type="Pfam" id="PF00646">
    <property type="entry name" value="F-box"/>
    <property type="match status" value="1"/>
</dbReference>
<name>A0A067KS12_JATCU</name>
<dbReference type="Proteomes" id="UP000027138">
    <property type="component" value="Unassembled WGS sequence"/>
</dbReference>
<accession>A0A067KS12</accession>
<dbReference type="SMART" id="SM00256">
    <property type="entry name" value="FBOX"/>
    <property type="match status" value="1"/>
</dbReference>
<dbReference type="InterPro" id="IPR006527">
    <property type="entry name" value="F-box-assoc_dom_typ1"/>
</dbReference>
<dbReference type="AlphaFoldDB" id="A0A067KS12"/>
<proteinExistence type="predicted"/>
<dbReference type="PANTHER" id="PTHR31672">
    <property type="entry name" value="BNACNNG10540D PROTEIN"/>
    <property type="match status" value="1"/>
</dbReference>
<dbReference type="InterPro" id="IPR050796">
    <property type="entry name" value="SCF_F-box_component"/>
</dbReference>
<dbReference type="SUPFAM" id="SSF81383">
    <property type="entry name" value="F-box domain"/>
    <property type="match status" value="1"/>
</dbReference>
<evidence type="ECO:0000259" key="1">
    <source>
        <dbReference type="PROSITE" id="PS50181"/>
    </source>
</evidence>
<feature type="domain" description="F-box" evidence="1">
    <location>
        <begin position="1"/>
        <end position="46"/>
    </location>
</feature>
<dbReference type="EMBL" id="KK914353">
    <property type="protein sequence ID" value="KDP38922.1"/>
    <property type="molecule type" value="Genomic_DNA"/>
</dbReference>
<dbReference type="KEGG" id="jcu:105633204"/>
<organism evidence="2 3">
    <name type="scientific">Jatropha curcas</name>
    <name type="common">Barbados nut</name>
    <dbReference type="NCBI Taxonomy" id="180498"/>
    <lineage>
        <taxon>Eukaryota</taxon>
        <taxon>Viridiplantae</taxon>
        <taxon>Streptophyta</taxon>
        <taxon>Embryophyta</taxon>
        <taxon>Tracheophyta</taxon>
        <taxon>Spermatophyta</taxon>
        <taxon>Magnoliopsida</taxon>
        <taxon>eudicotyledons</taxon>
        <taxon>Gunneridae</taxon>
        <taxon>Pentapetalae</taxon>
        <taxon>rosids</taxon>
        <taxon>fabids</taxon>
        <taxon>Malpighiales</taxon>
        <taxon>Euphorbiaceae</taxon>
        <taxon>Crotonoideae</taxon>
        <taxon>Jatropheae</taxon>
        <taxon>Jatropha</taxon>
    </lineage>
</organism>
<dbReference type="InterPro" id="IPR036047">
    <property type="entry name" value="F-box-like_dom_sf"/>
</dbReference>
<dbReference type="CDD" id="cd22157">
    <property type="entry name" value="F-box_AtFBW1-like"/>
    <property type="match status" value="1"/>
</dbReference>
<dbReference type="InterPro" id="IPR001810">
    <property type="entry name" value="F-box_dom"/>
</dbReference>
<reference evidence="2 3" key="1">
    <citation type="journal article" date="2014" name="PLoS ONE">
        <title>Global Analysis of Gene Expression Profiles in Physic Nut (Jatropha curcas L.) Seedlings Exposed to Salt Stress.</title>
        <authorList>
            <person name="Zhang L."/>
            <person name="Zhang C."/>
            <person name="Wu P."/>
            <person name="Chen Y."/>
            <person name="Li M."/>
            <person name="Jiang H."/>
            <person name="Wu G."/>
        </authorList>
    </citation>
    <scope>NUCLEOTIDE SEQUENCE [LARGE SCALE GENOMIC DNA]</scope>
    <source>
        <strain evidence="3">cv. GZQX0401</strain>
        <tissue evidence="2">Young leaves</tissue>
    </source>
</reference>
<dbReference type="OrthoDB" id="810573at2759"/>
<protein>
    <recommendedName>
        <fullName evidence="1">F-box domain-containing protein</fullName>
    </recommendedName>
</protein>
<dbReference type="PROSITE" id="PS50181">
    <property type="entry name" value="FBOX"/>
    <property type="match status" value="1"/>
</dbReference>
<evidence type="ECO:0000313" key="3">
    <source>
        <dbReference type="Proteomes" id="UP000027138"/>
    </source>
</evidence>
<dbReference type="Pfam" id="PF07734">
    <property type="entry name" value="FBA_1"/>
    <property type="match status" value="1"/>
</dbReference>
<dbReference type="PANTHER" id="PTHR31672:SF13">
    <property type="entry name" value="F-BOX PROTEIN CPR30-LIKE"/>
    <property type="match status" value="1"/>
</dbReference>
<sequence>MSDYLPEEVIIQILHNLPAKSLIRFTSVCELWYSLIKNPDFISTHIAKSSSIGIKSNPNPLLLYHVYANQYSLGFDLQGFEEYMHFPFKSGSRFFRAVGYSNGLLCIFDRDFALDSTNDYKIFRMMMHHLYFCQNVQVPDIQIKIYSFNMNSWKIITSNVPAYWIENQMLRLCASQKHYTAAYVNNALHWIVSYGKESTEDDDVGRRTYSSIMLFDMKDKVFGEIMLPNCLANHSASGWSVKAFGDSSIAVIGRYLNNYFTHIWLMKEYGVVE</sequence>